<reference evidence="12" key="1">
    <citation type="submission" date="2020-04" db="EMBL/GenBank/DDBJ databases">
        <authorList>
            <person name="Alioto T."/>
            <person name="Alioto T."/>
            <person name="Gomez Garrido J."/>
        </authorList>
    </citation>
    <scope>NUCLEOTIDE SEQUENCE</scope>
    <source>
        <strain evidence="12">A484AB</strain>
    </source>
</reference>
<dbReference type="GO" id="GO:0046872">
    <property type="term" value="F:metal ion binding"/>
    <property type="evidence" value="ECO:0007669"/>
    <property type="project" value="UniProtKB-KW"/>
</dbReference>
<accession>A0A6S7HV71</accession>
<evidence type="ECO:0000256" key="5">
    <source>
        <dbReference type="ARBA" id="ARBA00022694"/>
    </source>
</evidence>
<dbReference type="Proteomes" id="UP001152795">
    <property type="component" value="Unassembled WGS sequence"/>
</dbReference>
<dbReference type="InterPro" id="IPR027794">
    <property type="entry name" value="tRNase_Z_dom"/>
</dbReference>
<evidence type="ECO:0000256" key="1">
    <source>
        <dbReference type="ARBA" id="ARBA00000402"/>
    </source>
</evidence>
<keyword evidence="13" id="KW-1185">Reference proteome</keyword>
<evidence type="ECO:0000259" key="11">
    <source>
        <dbReference type="Pfam" id="PF13691"/>
    </source>
</evidence>
<evidence type="ECO:0000256" key="3">
    <source>
        <dbReference type="ARBA" id="ARBA00007823"/>
    </source>
</evidence>
<keyword evidence="7" id="KW-0479">Metal-binding</keyword>
<evidence type="ECO:0000313" key="13">
    <source>
        <dbReference type="Proteomes" id="UP001152795"/>
    </source>
</evidence>
<dbReference type="InterPro" id="IPR047151">
    <property type="entry name" value="RNZ2-like"/>
</dbReference>
<dbReference type="InterPro" id="IPR036866">
    <property type="entry name" value="RibonucZ/Hydroxyglut_hydro"/>
</dbReference>
<evidence type="ECO:0000256" key="2">
    <source>
        <dbReference type="ARBA" id="ARBA00001947"/>
    </source>
</evidence>
<evidence type="ECO:0000256" key="9">
    <source>
        <dbReference type="ARBA" id="ARBA00022801"/>
    </source>
</evidence>
<dbReference type="GO" id="GO:0042781">
    <property type="term" value="F:3'-tRNA processing endoribonuclease activity"/>
    <property type="evidence" value="ECO:0007669"/>
    <property type="project" value="UniProtKB-EC"/>
</dbReference>
<evidence type="ECO:0000313" key="12">
    <source>
        <dbReference type="EMBL" id="CAB4007913.1"/>
    </source>
</evidence>
<comment type="catalytic activity">
    <reaction evidence="1">
        <text>Endonucleolytic cleavage of RNA, removing extra 3' nucleotides from tRNA precursor, generating 3' termini of tRNAs. A 3'-hydroxy group is left at the tRNA terminus and a 5'-phosphoryl group is left at the trailer molecule.</text>
        <dbReference type="EC" id="3.1.26.11"/>
    </reaction>
</comment>
<comment type="similarity">
    <text evidence="3">Belongs to the RNase Z family.</text>
</comment>
<dbReference type="SUPFAM" id="SSF56281">
    <property type="entry name" value="Metallo-hydrolase/oxidoreductase"/>
    <property type="match status" value="2"/>
</dbReference>
<gene>
    <name evidence="12" type="ORF">PACLA_8A018039</name>
</gene>
<evidence type="ECO:0000256" key="7">
    <source>
        <dbReference type="ARBA" id="ARBA00022723"/>
    </source>
</evidence>
<evidence type="ECO:0000256" key="8">
    <source>
        <dbReference type="ARBA" id="ARBA00022759"/>
    </source>
</evidence>
<dbReference type="PANTHER" id="PTHR12553:SF49">
    <property type="entry name" value="ZINC PHOSPHODIESTERASE ELAC PROTEIN 2"/>
    <property type="match status" value="1"/>
</dbReference>
<evidence type="ECO:0000256" key="4">
    <source>
        <dbReference type="ARBA" id="ARBA00012477"/>
    </source>
</evidence>
<keyword evidence="5" id="KW-0819">tRNA processing</keyword>
<name>A0A6S7HV71_PARCT</name>
<feature type="domain" description="tRNase Z endonuclease" evidence="11">
    <location>
        <begin position="50"/>
        <end position="107"/>
    </location>
</feature>
<proteinExistence type="inferred from homology"/>
<protein>
    <recommendedName>
        <fullName evidence="4">ribonuclease Z</fullName>
        <ecNumber evidence="4">3.1.26.11</ecNumber>
    </recommendedName>
</protein>
<keyword evidence="8" id="KW-0255">Endonuclease</keyword>
<dbReference type="EC" id="3.1.26.11" evidence="4"/>
<comment type="cofactor">
    <cofactor evidence="2">
        <name>Zn(2+)</name>
        <dbReference type="ChEBI" id="CHEBI:29105"/>
    </cofactor>
</comment>
<sequence>MLKRISFLRNSVYCNRVLETWHGMHCYGLIYKRCHSVTRNPSSAIWLQVLLSGQRDTSPGLYLFTDSDRYLINTGENTLRHLQATGLPTKGLDKILLTGSSINHIGGLTNTLLSISTQRRLSYECPINVHGPPSLEAFLQTIRKSFQYLSKFDFVKLNLIDEKTSWHEISNDENLRIFGCAINDEPSKGDNTIYPRLAISYAFKLHEPLRRVSLDAVREIGVPDDIFQKVVQECQMGNSISLPSGKVIMPSDIFLAPQRRQSFVVIDCPSKRVFRTLTQFNQTNFFNQDLKTHIDLIIHMTPYEIATTSEYKSWMKTFNSETKHVIMNNRIESNPPPTFFTFDKIYDKLNKDHSHVFPALKYSVMDTNVVDFLNFPDTVTTASPSLKYIFRPQRFEGFEENRLKSKVESLLKTIRDKENAKNFTSFETSNDFEVVFLGTGSRMSSVLRNTSGILLNLRDATSLLMDCGEGTYRQMCYHYGEDIDIILKQLRTVFVSHMHIDHHLGLVNILLQRKKIMGSSDYVRIIGPESLDLYLRYFEMLTGESLNFRFTQFWWVKRGVGKKEGRTFSRSLGLSALSVVPTKHSDYSHGLVVERNGWKIVYSADTRPCKQLIDTGQKATLLIHEATFEDQLLDRAKATNHCTVSEAIRCSELMKAEHTILTHFSSRHLFPCETARLPDRVNFAFDHMTVRQKDLSTLQRIMPSLEKTILQSQRGKRPRRKRN</sequence>
<dbReference type="Gene3D" id="3.60.15.10">
    <property type="entry name" value="Ribonuclease Z/Hydroxyacylglutathione hydrolase-like"/>
    <property type="match status" value="2"/>
</dbReference>
<evidence type="ECO:0000256" key="6">
    <source>
        <dbReference type="ARBA" id="ARBA00022722"/>
    </source>
</evidence>
<evidence type="ECO:0000256" key="10">
    <source>
        <dbReference type="ARBA" id="ARBA00022833"/>
    </source>
</evidence>
<dbReference type="OrthoDB" id="527344at2759"/>
<organism evidence="12 13">
    <name type="scientific">Paramuricea clavata</name>
    <name type="common">Red gorgonian</name>
    <name type="synonym">Violescent sea-whip</name>
    <dbReference type="NCBI Taxonomy" id="317549"/>
    <lineage>
        <taxon>Eukaryota</taxon>
        <taxon>Metazoa</taxon>
        <taxon>Cnidaria</taxon>
        <taxon>Anthozoa</taxon>
        <taxon>Octocorallia</taxon>
        <taxon>Malacalcyonacea</taxon>
        <taxon>Plexauridae</taxon>
        <taxon>Paramuricea</taxon>
    </lineage>
</organism>
<dbReference type="EMBL" id="CACRXK020005955">
    <property type="protein sequence ID" value="CAB4007913.1"/>
    <property type="molecule type" value="Genomic_DNA"/>
</dbReference>
<dbReference type="CDD" id="cd07718">
    <property type="entry name" value="RNaseZ_ELAC1_ELAC2-C-term-like_MBL-fold"/>
    <property type="match status" value="1"/>
</dbReference>
<keyword evidence="9" id="KW-0378">Hydrolase</keyword>
<keyword evidence="6" id="KW-0540">Nuclease</keyword>
<comment type="caution">
    <text evidence="12">The sequence shown here is derived from an EMBL/GenBank/DDBJ whole genome shotgun (WGS) entry which is preliminary data.</text>
</comment>
<dbReference type="PANTHER" id="PTHR12553">
    <property type="entry name" value="ZINC PHOSPHODIESTERASE ELAC PROTEIN 2"/>
    <property type="match status" value="1"/>
</dbReference>
<keyword evidence="10" id="KW-0862">Zinc</keyword>
<dbReference type="GO" id="GO:1990180">
    <property type="term" value="P:mitochondrial tRNA 3'-end processing"/>
    <property type="evidence" value="ECO:0007669"/>
    <property type="project" value="TreeGrafter"/>
</dbReference>
<dbReference type="Pfam" id="PF23023">
    <property type="entry name" value="Anti-Pycsar_Apyc1"/>
    <property type="match status" value="1"/>
</dbReference>
<dbReference type="Pfam" id="PF13691">
    <property type="entry name" value="Lactamase_B_4"/>
    <property type="match status" value="1"/>
</dbReference>
<dbReference type="AlphaFoldDB" id="A0A6S7HV71"/>
<dbReference type="GO" id="GO:0005739">
    <property type="term" value="C:mitochondrion"/>
    <property type="evidence" value="ECO:0007669"/>
    <property type="project" value="TreeGrafter"/>
</dbReference>